<evidence type="ECO:0000313" key="1">
    <source>
        <dbReference type="EMBL" id="MCX5618390.1"/>
    </source>
</evidence>
<accession>A0ABT3WJM9</accession>
<proteinExistence type="predicted"/>
<dbReference type="PROSITE" id="PS01307">
    <property type="entry name" value="MOTA"/>
    <property type="match status" value="1"/>
</dbReference>
<dbReference type="InterPro" id="IPR000540">
    <property type="entry name" value="Flag_MotA_CS"/>
</dbReference>
<keyword evidence="2" id="KW-1185">Reference proteome</keyword>
<comment type="caution">
    <text evidence="1">The sequence shown here is derived from an EMBL/GenBank/DDBJ whole genome shotgun (WGS) entry which is preliminary data.</text>
</comment>
<evidence type="ECO:0000313" key="2">
    <source>
        <dbReference type="Proteomes" id="UP001165576"/>
    </source>
</evidence>
<evidence type="ECO:0008006" key="3">
    <source>
        <dbReference type="Google" id="ProtNLM"/>
    </source>
</evidence>
<reference evidence="1" key="1">
    <citation type="submission" date="2022-07" db="EMBL/GenBank/DDBJ databases">
        <title>Bombella genomes.</title>
        <authorList>
            <person name="Harer L."/>
            <person name="Styblova S."/>
            <person name="Ehrmann M."/>
        </authorList>
    </citation>
    <scope>NUCLEOTIDE SEQUENCE</scope>
    <source>
        <strain evidence="1">TMW 2.2543</strain>
    </source>
</reference>
<name>A0ABT3WJM9_9PROT</name>
<dbReference type="RefSeq" id="WP_266116903.1">
    <property type="nucleotide sequence ID" value="NZ_JANIDY010000003.1"/>
</dbReference>
<dbReference type="EMBL" id="JANIDY010000003">
    <property type="protein sequence ID" value="MCX5618390.1"/>
    <property type="molecule type" value="Genomic_DNA"/>
</dbReference>
<gene>
    <name evidence="1" type="ORF">NQF86_06890</name>
</gene>
<organism evidence="1 2">
    <name type="scientific">Bombella pluederhausensis</name>
    <dbReference type="NCBI Taxonomy" id="2967336"/>
    <lineage>
        <taxon>Bacteria</taxon>
        <taxon>Pseudomonadati</taxon>
        <taxon>Pseudomonadota</taxon>
        <taxon>Alphaproteobacteria</taxon>
        <taxon>Acetobacterales</taxon>
        <taxon>Acetobacteraceae</taxon>
        <taxon>Bombella</taxon>
    </lineage>
</organism>
<sequence length="129" mass="12307">MRELSVVELNSVAGGNGGLFGSFSSVTPTVTSTGIGDSLLGAAAMGATLASYGMTIGGTHGGDGGGVVGIGSIGQLVGLIIPTMQGAFVGTVLGAIYGLSGSQPLINQLVQGWANGTAGQAGNAAAVRI</sequence>
<protein>
    <recommendedName>
        <fullName evidence="3">DUF5862 domain-containing protein</fullName>
    </recommendedName>
</protein>
<dbReference type="Proteomes" id="UP001165576">
    <property type="component" value="Unassembled WGS sequence"/>
</dbReference>